<evidence type="ECO:0000259" key="11">
    <source>
        <dbReference type="Pfam" id="PF20512"/>
    </source>
</evidence>
<dbReference type="SUPFAM" id="SSF51182">
    <property type="entry name" value="RmlC-like cupins"/>
    <property type="match status" value="1"/>
</dbReference>
<feature type="binding site" evidence="9">
    <location>
        <position position="129"/>
    </location>
    <ligand>
        <name>Zn(2+)</name>
        <dbReference type="ChEBI" id="CHEBI:29105"/>
    </ligand>
</feature>
<evidence type="ECO:0000256" key="8">
    <source>
        <dbReference type="PIRSR" id="PIRSR001480-1"/>
    </source>
</evidence>
<gene>
    <name evidence="12" type="ORF">MCOM1403_LOCUS11242</name>
</gene>
<dbReference type="NCBIfam" id="TIGR00218">
    <property type="entry name" value="manA"/>
    <property type="match status" value="1"/>
</dbReference>
<dbReference type="PRINTS" id="PR00714">
    <property type="entry name" value="MAN6PISMRASE"/>
</dbReference>
<dbReference type="PANTHER" id="PTHR10309">
    <property type="entry name" value="MANNOSE-6-PHOSPHATE ISOMERASE"/>
    <property type="match status" value="1"/>
</dbReference>
<evidence type="ECO:0000256" key="4">
    <source>
        <dbReference type="ARBA" id="ARBA00011956"/>
    </source>
</evidence>
<dbReference type="PANTHER" id="PTHR10309:SF0">
    <property type="entry name" value="MANNOSE-6-PHOSPHATE ISOMERASE"/>
    <property type="match status" value="1"/>
</dbReference>
<dbReference type="GO" id="GO:0005829">
    <property type="term" value="C:cytosol"/>
    <property type="evidence" value="ECO:0007669"/>
    <property type="project" value="TreeGrafter"/>
</dbReference>
<dbReference type="InterPro" id="IPR014710">
    <property type="entry name" value="RmlC-like_jellyroll"/>
</dbReference>
<dbReference type="PROSITE" id="PS00965">
    <property type="entry name" value="PMI_I_1"/>
    <property type="match status" value="1"/>
</dbReference>
<dbReference type="InterPro" id="IPR018050">
    <property type="entry name" value="Pmannose_isomerase-type1_CS"/>
</dbReference>
<evidence type="ECO:0000256" key="6">
    <source>
        <dbReference type="ARBA" id="ARBA00022833"/>
    </source>
</evidence>
<feature type="binding site" evidence="9">
    <location>
        <position position="258"/>
    </location>
    <ligand>
        <name>Zn(2+)</name>
        <dbReference type="ChEBI" id="CHEBI:29105"/>
    </ligand>
</feature>
<dbReference type="Gene3D" id="1.10.441.10">
    <property type="entry name" value="Phosphomannose Isomerase, domain 2"/>
    <property type="match status" value="1"/>
</dbReference>
<evidence type="ECO:0000313" key="12">
    <source>
        <dbReference type="EMBL" id="CAD8525216.1"/>
    </source>
</evidence>
<accession>A0A7S0ILX7</accession>
<dbReference type="InterPro" id="IPR011051">
    <property type="entry name" value="RmlC_Cupin_sf"/>
</dbReference>
<keyword evidence="5 9" id="KW-0479">Metal-binding</keyword>
<dbReference type="GO" id="GO:0005975">
    <property type="term" value="P:carbohydrate metabolic process"/>
    <property type="evidence" value="ECO:0007669"/>
    <property type="project" value="InterPro"/>
</dbReference>
<dbReference type="GO" id="GO:0004476">
    <property type="term" value="F:mannose-6-phosphate isomerase activity"/>
    <property type="evidence" value="ECO:0007669"/>
    <property type="project" value="UniProtKB-EC"/>
</dbReference>
<keyword evidence="7" id="KW-0413">Isomerase</keyword>
<feature type="binding site" evidence="9">
    <location>
        <position position="104"/>
    </location>
    <ligand>
        <name>Zn(2+)</name>
        <dbReference type="ChEBI" id="CHEBI:29105"/>
    </ligand>
</feature>
<reference evidence="12" key="1">
    <citation type="submission" date="2021-01" db="EMBL/GenBank/DDBJ databases">
        <authorList>
            <person name="Corre E."/>
            <person name="Pelletier E."/>
            <person name="Niang G."/>
            <person name="Scheremetjew M."/>
            <person name="Finn R."/>
            <person name="Kale V."/>
            <person name="Holt S."/>
            <person name="Cochrane G."/>
            <person name="Meng A."/>
            <person name="Brown T."/>
            <person name="Cohen L."/>
        </authorList>
    </citation>
    <scope>NUCLEOTIDE SEQUENCE</scope>
    <source>
        <strain evidence="12">CCMP1723</strain>
    </source>
</reference>
<organism evidence="12">
    <name type="scientific">Micromonas pusilla</name>
    <name type="common">Picoplanktonic green alga</name>
    <name type="synonym">Chromulina pusilla</name>
    <dbReference type="NCBI Taxonomy" id="38833"/>
    <lineage>
        <taxon>Eukaryota</taxon>
        <taxon>Viridiplantae</taxon>
        <taxon>Chlorophyta</taxon>
        <taxon>Mamiellophyceae</taxon>
        <taxon>Mamiellales</taxon>
        <taxon>Mamiellaceae</taxon>
        <taxon>Micromonas</taxon>
    </lineage>
</organism>
<feature type="domain" description="Phosphomannose isomerase type I catalytic" evidence="10">
    <location>
        <begin position="3"/>
        <end position="143"/>
    </location>
</feature>
<feature type="domain" description="Phosphomannose isomerase type I helical insertion" evidence="11">
    <location>
        <begin position="182"/>
        <end position="239"/>
    </location>
</feature>
<feature type="binding site" evidence="9">
    <location>
        <position position="102"/>
    </location>
    <ligand>
        <name>Zn(2+)</name>
        <dbReference type="ChEBI" id="CHEBI:29105"/>
    </ligand>
</feature>
<dbReference type="GO" id="GO:0009298">
    <property type="term" value="P:GDP-mannose biosynthetic process"/>
    <property type="evidence" value="ECO:0007669"/>
    <property type="project" value="UniProtKB-UniPathway"/>
</dbReference>
<name>A0A7S0ILX7_MICPS</name>
<dbReference type="UniPathway" id="UPA00126">
    <property type="reaction ID" value="UER00423"/>
</dbReference>
<dbReference type="InterPro" id="IPR001250">
    <property type="entry name" value="Man6P_Isoase-1"/>
</dbReference>
<dbReference type="Pfam" id="PF20512">
    <property type="entry name" value="PMI_typeI_hel"/>
    <property type="match status" value="1"/>
</dbReference>
<dbReference type="InterPro" id="IPR016305">
    <property type="entry name" value="Mannose-6-P_Isomerase"/>
</dbReference>
<dbReference type="Pfam" id="PF20511">
    <property type="entry name" value="PMI_typeI_cat"/>
    <property type="match status" value="1"/>
</dbReference>
<dbReference type="EC" id="5.3.1.8" evidence="4"/>
<dbReference type="AlphaFoldDB" id="A0A7S0ILX7"/>
<evidence type="ECO:0000256" key="1">
    <source>
        <dbReference type="ARBA" id="ARBA00000757"/>
    </source>
</evidence>
<evidence type="ECO:0000259" key="10">
    <source>
        <dbReference type="Pfam" id="PF20511"/>
    </source>
</evidence>
<comment type="similarity">
    <text evidence="3">Belongs to the mannose-6-phosphate isomerase type 1 family.</text>
</comment>
<feature type="active site" evidence="8">
    <location>
        <position position="277"/>
    </location>
</feature>
<sequence length="397" mass="41702">MVLSLTCAVQNYDWGIKGGCEVSSLGELNTGAPSDPSKPYAELWMGTHPSGPSVVSATGAGLKETIAADPTAHLGAKTVERFGDDLPFLTKVLSVAKALSIQAHPDKTLAEQLHADRPNVYKDANHKPEMTLAVTEFEALCGFVAGDVLAANLGSVPELRAVVGQATADAFVASPGGKDETRRVFTALMTADATVVGAQVDALAARLHAEPDKTPVDALACRLNEQYPKDVGVLCAYVLNYLALKPGQCIYLAANEPHAYLAGECIECMATSDNVVRAGLTPKLRDTAILCDMLTYRAGSPVVLDGERVDDCVVRYVPPFDEFMLEHVTVAAGVTYTLTPSEGPCVYLVHRGACDVGGTRAGRGSVLFAAAGDTTVVAAGEEGATLYRATINSRVYA</sequence>
<dbReference type="InterPro" id="IPR046458">
    <property type="entry name" value="PMI_typeI_hel"/>
</dbReference>
<dbReference type="GO" id="GO:0008270">
    <property type="term" value="F:zinc ion binding"/>
    <property type="evidence" value="ECO:0007669"/>
    <property type="project" value="InterPro"/>
</dbReference>
<proteinExistence type="inferred from homology"/>
<evidence type="ECO:0000256" key="5">
    <source>
        <dbReference type="ARBA" id="ARBA00022723"/>
    </source>
</evidence>
<keyword evidence="6 9" id="KW-0862">Zinc</keyword>
<dbReference type="PIRSF" id="PIRSF001480">
    <property type="entry name" value="Mannose-6-phosphate_isomerase"/>
    <property type="match status" value="1"/>
</dbReference>
<evidence type="ECO:0000256" key="2">
    <source>
        <dbReference type="ARBA" id="ARBA00004666"/>
    </source>
</evidence>
<dbReference type="EMBL" id="HBEQ01013962">
    <property type="protein sequence ID" value="CAD8525216.1"/>
    <property type="molecule type" value="Transcribed_RNA"/>
</dbReference>
<protein>
    <recommendedName>
        <fullName evidence="4">mannose-6-phosphate isomerase</fullName>
        <ecNumber evidence="4">5.3.1.8</ecNumber>
    </recommendedName>
</protein>
<dbReference type="PROSITE" id="PS00966">
    <property type="entry name" value="PMI_I_2"/>
    <property type="match status" value="1"/>
</dbReference>
<dbReference type="InterPro" id="IPR046457">
    <property type="entry name" value="PMI_typeI_cat"/>
</dbReference>
<evidence type="ECO:0000256" key="7">
    <source>
        <dbReference type="ARBA" id="ARBA00023235"/>
    </source>
</evidence>
<comment type="catalytic activity">
    <reaction evidence="1">
        <text>D-mannose 6-phosphate = D-fructose 6-phosphate</text>
        <dbReference type="Rhea" id="RHEA:12356"/>
        <dbReference type="ChEBI" id="CHEBI:58735"/>
        <dbReference type="ChEBI" id="CHEBI:61527"/>
        <dbReference type="EC" id="5.3.1.8"/>
    </reaction>
</comment>
<dbReference type="Gene3D" id="2.60.120.10">
    <property type="entry name" value="Jelly Rolls"/>
    <property type="match status" value="2"/>
</dbReference>
<evidence type="ECO:0000256" key="9">
    <source>
        <dbReference type="PIRSR" id="PIRSR001480-2"/>
    </source>
</evidence>
<comment type="cofactor">
    <cofactor evidence="9">
        <name>Zn(2+)</name>
        <dbReference type="ChEBI" id="CHEBI:29105"/>
    </cofactor>
    <text evidence="9">Binds 1 zinc ion per subunit.</text>
</comment>
<evidence type="ECO:0000256" key="3">
    <source>
        <dbReference type="ARBA" id="ARBA00010772"/>
    </source>
</evidence>
<comment type="pathway">
    <text evidence="2">Nucleotide-sugar biosynthesis; GDP-alpha-D-mannose biosynthesis; alpha-D-mannose 1-phosphate from D-fructose 6-phosphate: step 1/2.</text>
</comment>
<dbReference type="CDD" id="cd07011">
    <property type="entry name" value="cupin_PMI_type_I_N"/>
    <property type="match status" value="1"/>
</dbReference>